<dbReference type="KEGG" id="htq:FRZ44_04300"/>
<dbReference type="EMBL" id="CP042906">
    <property type="protein sequence ID" value="QEX15150.1"/>
    <property type="molecule type" value="Genomic_DNA"/>
</dbReference>
<feature type="domain" description="D-isomer specific 2-hydroxyacid dehydrogenase NAD-binding" evidence="3">
    <location>
        <begin position="106"/>
        <end position="277"/>
    </location>
</feature>
<evidence type="ECO:0000256" key="2">
    <source>
        <dbReference type="ARBA" id="ARBA00023027"/>
    </source>
</evidence>
<dbReference type="InterPro" id="IPR029753">
    <property type="entry name" value="D-isomer_DH_CS"/>
</dbReference>
<evidence type="ECO:0000313" key="4">
    <source>
        <dbReference type="EMBL" id="QEX15150.1"/>
    </source>
</evidence>
<accession>A0A5J6MFX9</accession>
<proteinExistence type="predicted"/>
<dbReference type="InterPro" id="IPR036291">
    <property type="entry name" value="NAD(P)-bd_dom_sf"/>
</dbReference>
<dbReference type="GO" id="GO:0051287">
    <property type="term" value="F:NAD binding"/>
    <property type="evidence" value="ECO:0007669"/>
    <property type="project" value="InterPro"/>
</dbReference>
<organism evidence="4 5">
    <name type="scientific">Hypericibacter terrae</name>
    <dbReference type="NCBI Taxonomy" id="2602015"/>
    <lineage>
        <taxon>Bacteria</taxon>
        <taxon>Pseudomonadati</taxon>
        <taxon>Pseudomonadota</taxon>
        <taxon>Alphaproteobacteria</taxon>
        <taxon>Rhodospirillales</taxon>
        <taxon>Dongiaceae</taxon>
        <taxon>Hypericibacter</taxon>
    </lineage>
</organism>
<dbReference type="PANTHER" id="PTHR43333:SF1">
    <property type="entry name" value="D-ISOMER SPECIFIC 2-HYDROXYACID DEHYDROGENASE NAD-BINDING DOMAIN-CONTAINING PROTEIN"/>
    <property type="match status" value="1"/>
</dbReference>
<dbReference type="Pfam" id="PF02826">
    <property type="entry name" value="2-Hacid_dh_C"/>
    <property type="match status" value="1"/>
</dbReference>
<dbReference type="OrthoDB" id="9787219at2"/>
<name>A0A5J6MFX9_9PROT</name>
<dbReference type="Proteomes" id="UP000326202">
    <property type="component" value="Chromosome"/>
</dbReference>
<keyword evidence="2" id="KW-0520">NAD</keyword>
<dbReference type="PANTHER" id="PTHR43333">
    <property type="entry name" value="2-HACID_DH_C DOMAIN-CONTAINING PROTEIN"/>
    <property type="match status" value="1"/>
</dbReference>
<keyword evidence="4" id="KW-0670">Pyruvate</keyword>
<dbReference type="PROSITE" id="PS00671">
    <property type="entry name" value="D_2_HYDROXYACID_DH_3"/>
    <property type="match status" value="1"/>
</dbReference>
<keyword evidence="5" id="KW-1185">Reference proteome</keyword>
<dbReference type="RefSeq" id="WP_151175633.1">
    <property type="nucleotide sequence ID" value="NZ_CP042906.1"/>
</dbReference>
<dbReference type="Gene3D" id="3.40.50.720">
    <property type="entry name" value="NAD(P)-binding Rossmann-like Domain"/>
    <property type="match status" value="2"/>
</dbReference>
<dbReference type="InterPro" id="IPR006140">
    <property type="entry name" value="D-isomer_DH_NAD-bd"/>
</dbReference>
<evidence type="ECO:0000259" key="3">
    <source>
        <dbReference type="Pfam" id="PF02826"/>
    </source>
</evidence>
<keyword evidence="1" id="KW-0560">Oxidoreductase</keyword>
<protein>
    <submittedName>
        <fullName evidence="4">Glyoxylate/hydroxypyruvate reductase A</fullName>
    </submittedName>
</protein>
<gene>
    <name evidence="4" type="ORF">FRZ44_04300</name>
</gene>
<dbReference type="AlphaFoldDB" id="A0A5J6MFX9"/>
<sequence length="312" mass="34423">MAILFNSPQDDAGEFEAWRKPLTAADPNIDLRFWPDVGRVEDIEYALVWLPEPGDMQRYPNLKVIFNLGAGVDKLLADKTLPYHIPIVRLVDPGLTSGMTEYVLLHTLRHHRGQHVLDQQQKDRVWRQKLFPLARNRKIGIMGLGVLGADAAAKLVALDFDVAGWSRRPKSLPGVTSYHGEDGLKAFLARTEILVCLLPLTAETRGILNAKLLAQLPRGACLINAARGGHLVDADLIAALDSGHIAHATLDVFHQEPLPADNPFWVHPKITVTPHVASLTQPETAIPVVFDGIRRHKAGLPIPNTVDLKKGY</sequence>
<dbReference type="GO" id="GO:0016616">
    <property type="term" value="F:oxidoreductase activity, acting on the CH-OH group of donors, NAD or NADP as acceptor"/>
    <property type="evidence" value="ECO:0007669"/>
    <property type="project" value="UniProtKB-ARBA"/>
</dbReference>
<evidence type="ECO:0000313" key="5">
    <source>
        <dbReference type="Proteomes" id="UP000326202"/>
    </source>
</evidence>
<dbReference type="CDD" id="cd12164">
    <property type="entry name" value="GDH_like_2"/>
    <property type="match status" value="1"/>
</dbReference>
<dbReference type="SUPFAM" id="SSF51735">
    <property type="entry name" value="NAD(P)-binding Rossmann-fold domains"/>
    <property type="match status" value="1"/>
</dbReference>
<reference evidence="4 5" key="1">
    <citation type="submission" date="2019-08" db="EMBL/GenBank/DDBJ databases">
        <title>Hyperibacter terrae gen. nov., sp. nov. and Hyperibacter viscosus sp. nov., two new members in the family Rhodospirillaceae isolated from the rhizosphere of Hypericum perforatum.</title>
        <authorList>
            <person name="Noviana Z."/>
        </authorList>
    </citation>
    <scope>NUCLEOTIDE SEQUENCE [LARGE SCALE GENOMIC DNA]</scope>
    <source>
        <strain evidence="4 5">R5913</strain>
    </source>
</reference>
<evidence type="ECO:0000256" key="1">
    <source>
        <dbReference type="ARBA" id="ARBA00023002"/>
    </source>
</evidence>